<dbReference type="InterPro" id="IPR012392">
    <property type="entry name" value="3-ktacl-CoA_syn"/>
</dbReference>
<dbReference type="Gene3D" id="3.40.47.10">
    <property type="match status" value="1"/>
</dbReference>
<dbReference type="SUPFAM" id="SSF53901">
    <property type="entry name" value="Thiolase-like"/>
    <property type="match status" value="1"/>
</dbReference>
<dbReference type="AlphaFoldDB" id="A0A7C8ZZY6"/>
<reference evidence="4" key="1">
    <citation type="journal article" date="2013" name="J. Plant Res.">
        <title>Effect of fungi and light on seed germination of three Opuntia species from semiarid lands of central Mexico.</title>
        <authorList>
            <person name="Delgado-Sanchez P."/>
            <person name="Jimenez-Bremont J.F."/>
            <person name="Guerrero-Gonzalez Mde L."/>
            <person name="Flores J."/>
        </authorList>
    </citation>
    <scope>NUCLEOTIDE SEQUENCE</scope>
    <source>
        <tissue evidence="4">Cladode</tissue>
    </source>
</reference>
<dbReference type="GO" id="GO:0016020">
    <property type="term" value="C:membrane"/>
    <property type="evidence" value="ECO:0007669"/>
    <property type="project" value="InterPro"/>
</dbReference>
<proteinExistence type="predicted"/>
<reference evidence="4" key="2">
    <citation type="submission" date="2020-07" db="EMBL/GenBank/DDBJ databases">
        <authorList>
            <person name="Vera ALvarez R."/>
            <person name="Arias-Moreno D.M."/>
            <person name="Jimenez-Jacinto V."/>
            <person name="Jimenez-Bremont J.F."/>
            <person name="Swaminathan K."/>
            <person name="Moose S.P."/>
            <person name="Guerrero-Gonzalez M.L."/>
            <person name="Marino-Ramirez L."/>
            <person name="Landsman D."/>
            <person name="Rodriguez-Kessler M."/>
            <person name="Delgado-Sanchez P."/>
        </authorList>
    </citation>
    <scope>NUCLEOTIDE SEQUENCE</scope>
    <source>
        <tissue evidence="4">Cladode</tissue>
    </source>
</reference>
<name>A0A7C8ZZY6_OPUST</name>
<dbReference type="GO" id="GO:0009922">
    <property type="term" value="F:fatty acid elongase activity"/>
    <property type="evidence" value="ECO:0007669"/>
    <property type="project" value="UniProtKB-EC"/>
</dbReference>
<evidence type="ECO:0000313" key="4">
    <source>
        <dbReference type="EMBL" id="MBA4655972.1"/>
    </source>
</evidence>
<dbReference type="GO" id="GO:0006633">
    <property type="term" value="P:fatty acid biosynthetic process"/>
    <property type="evidence" value="ECO:0007669"/>
    <property type="project" value="InterPro"/>
</dbReference>
<dbReference type="PANTHER" id="PTHR31561">
    <property type="entry name" value="3-KETOACYL-COA SYNTHASE"/>
    <property type="match status" value="1"/>
</dbReference>
<dbReference type="InterPro" id="IPR016039">
    <property type="entry name" value="Thiolase-like"/>
</dbReference>
<evidence type="ECO:0000256" key="1">
    <source>
        <dbReference type="ARBA" id="ARBA00023315"/>
    </source>
</evidence>
<feature type="domain" description="FAE" evidence="3">
    <location>
        <begin position="19"/>
        <end position="146"/>
    </location>
</feature>
<evidence type="ECO:0000256" key="2">
    <source>
        <dbReference type="ARBA" id="ARBA00047375"/>
    </source>
</evidence>
<sequence>MMLPSANPNGRNLPPFQLVHENTYAMVSTEVTGQHAYGGNDINTLVTNCVFHVGGAAILLSNGRSDRQSSKYQLIHTVHTNTASSDTSCSCIFQEEDSQGIMGVTVTRSLLVEARQAITAHLTTLGKLVLPTSDKILFGLNYLIRKLHLAKFEALHAGF</sequence>
<dbReference type="EMBL" id="GISG01190293">
    <property type="protein sequence ID" value="MBA4655972.1"/>
    <property type="molecule type" value="Transcribed_RNA"/>
</dbReference>
<keyword evidence="1 4" id="KW-0012">Acyltransferase</keyword>
<dbReference type="Pfam" id="PF08392">
    <property type="entry name" value="FAE1_CUT1_RppA"/>
    <property type="match status" value="1"/>
</dbReference>
<organism evidence="4">
    <name type="scientific">Opuntia streptacantha</name>
    <name type="common">Prickly pear cactus</name>
    <name type="synonym">Opuntia cardona</name>
    <dbReference type="NCBI Taxonomy" id="393608"/>
    <lineage>
        <taxon>Eukaryota</taxon>
        <taxon>Viridiplantae</taxon>
        <taxon>Streptophyta</taxon>
        <taxon>Embryophyta</taxon>
        <taxon>Tracheophyta</taxon>
        <taxon>Spermatophyta</taxon>
        <taxon>Magnoliopsida</taxon>
        <taxon>eudicotyledons</taxon>
        <taxon>Gunneridae</taxon>
        <taxon>Pentapetalae</taxon>
        <taxon>Caryophyllales</taxon>
        <taxon>Cactineae</taxon>
        <taxon>Cactaceae</taxon>
        <taxon>Opuntioideae</taxon>
        <taxon>Opuntia</taxon>
    </lineage>
</organism>
<dbReference type="InterPro" id="IPR013601">
    <property type="entry name" value="FAE1_typ3_polyketide_synth"/>
</dbReference>
<accession>A0A7C8ZZY6</accession>
<protein>
    <submittedName>
        <fullName evidence="4">Very-long-chain 3-oxoacyl-CoA synthase</fullName>
        <ecNumber evidence="4">2.3.1.199</ecNumber>
    </submittedName>
</protein>
<comment type="catalytic activity">
    <reaction evidence="2">
        <text>a very-long-chain acyl-CoA + malonyl-CoA + H(+) = a very-long-chain 3-oxoacyl-CoA + CO2 + CoA</text>
        <dbReference type="Rhea" id="RHEA:32727"/>
        <dbReference type="ChEBI" id="CHEBI:15378"/>
        <dbReference type="ChEBI" id="CHEBI:16526"/>
        <dbReference type="ChEBI" id="CHEBI:57287"/>
        <dbReference type="ChEBI" id="CHEBI:57384"/>
        <dbReference type="ChEBI" id="CHEBI:90725"/>
        <dbReference type="ChEBI" id="CHEBI:90736"/>
        <dbReference type="EC" id="2.3.1.199"/>
    </reaction>
</comment>
<evidence type="ECO:0000259" key="3">
    <source>
        <dbReference type="Pfam" id="PF08392"/>
    </source>
</evidence>
<keyword evidence="4" id="KW-0808">Transferase</keyword>
<dbReference type="EC" id="2.3.1.199" evidence="4"/>